<keyword evidence="17" id="KW-1185">Reference proteome</keyword>
<evidence type="ECO:0000256" key="2">
    <source>
        <dbReference type="ARBA" id="ARBA00004651"/>
    </source>
</evidence>
<dbReference type="PRINTS" id="PR00344">
    <property type="entry name" value="BCTRLSENSOR"/>
</dbReference>
<dbReference type="InterPro" id="IPR050398">
    <property type="entry name" value="HssS/ArlS-like"/>
</dbReference>
<dbReference type="SUPFAM" id="SSF47384">
    <property type="entry name" value="Homodimeric domain of signal transducing histidine kinase"/>
    <property type="match status" value="1"/>
</dbReference>
<evidence type="ECO:0000256" key="9">
    <source>
        <dbReference type="ARBA" id="ARBA00022777"/>
    </source>
</evidence>
<evidence type="ECO:0000256" key="4">
    <source>
        <dbReference type="ARBA" id="ARBA00022475"/>
    </source>
</evidence>
<evidence type="ECO:0000256" key="1">
    <source>
        <dbReference type="ARBA" id="ARBA00000085"/>
    </source>
</evidence>
<dbReference type="SMART" id="SM00388">
    <property type="entry name" value="HisKA"/>
    <property type="match status" value="1"/>
</dbReference>
<feature type="domain" description="HAMP" evidence="15">
    <location>
        <begin position="106"/>
        <end position="161"/>
    </location>
</feature>
<reference evidence="16 17" key="1">
    <citation type="submission" date="2024-04" db="EMBL/GenBank/DDBJ databases">
        <title>A novel species isolated from cricket.</title>
        <authorList>
            <person name="Wang H.-C."/>
        </authorList>
    </citation>
    <scope>NUCLEOTIDE SEQUENCE [LARGE SCALE GENOMIC DNA]</scope>
    <source>
        <strain evidence="16 17">WL0021</strain>
    </source>
</reference>
<dbReference type="EC" id="2.7.13.3" evidence="3"/>
<evidence type="ECO:0000256" key="10">
    <source>
        <dbReference type="ARBA" id="ARBA00022840"/>
    </source>
</evidence>
<comment type="catalytic activity">
    <reaction evidence="1">
        <text>ATP + protein L-histidine = ADP + protein N-phospho-L-histidine.</text>
        <dbReference type="EC" id="2.7.13.3"/>
    </reaction>
</comment>
<dbReference type="CDD" id="cd00082">
    <property type="entry name" value="HisKA"/>
    <property type="match status" value="1"/>
</dbReference>
<feature type="domain" description="Histidine kinase" evidence="14">
    <location>
        <begin position="169"/>
        <end position="383"/>
    </location>
</feature>
<evidence type="ECO:0000256" key="5">
    <source>
        <dbReference type="ARBA" id="ARBA00022553"/>
    </source>
</evidence>
<keyword evidence="7" id="KW-0812">Transmembrane</keyword>
<gene>
    <name evidence="16" type="ORF">WJT86_00795</name>
</gene>
<accession>A0ABV0BF85</accession>
<evidence type="ECO:0000256" key="8">
    <source>
        <dbReference type="ARBA" id="ARBA00022741"/>
    </source>
</evidence>
<comment type="caution">
    <text evidence="16">The sequence shown here is derived from an EMBL/GenBank/DDBJ whole genome shotgun (WGS) entry which is preliminary data.</text>
</comment>
<name>A0ABV0BF85_9HYPH</name>
<keyword evidence="8" id="KW-0547">Nucleotide-binding</keyword>
<keyword evidence="9 16" id="KW-0418">Kinase</keyword>
<dbReference type="SMART" id="SM00387">
    <property type="entry name" value="HATPase_c"/>
    <property type="match status" value="1"/>
</dbReference>
<dbReference type="InterPro" id="IPR003661">
    <property type="entry name" value="HisK_dim/P_dom"/>
</dbReference>
<evidence type="ECO:0000256" key="13">
    <source>
        <dbReference type="ARBA" id="ARBA00023136"/>
    </source>
</evidence>
<sequence>MFGQETLNLADAIARKSGNDALQVFIESDLLQKEFGSHISSSIISGACPAITQVPSNERFAPSKGECIHIVIEFPPLSLFDFLSPLGRPVFAATFMSLLSALWLARYFLQPLEILKTGLKSLAKGNFNTRISGMIGKRSDEIATVAHDFDQSASKLEILNQSQKRLFHDISHELRSPLSRLRAATGVLEKNTSRLPIMLERINRECNRLDSLVGEILTLAQLETDQPQSLEKQRVDIIELIAAIVSDASFEGQAKNISIQFDASKSIMAQVNEELLTRAIENVIRNSIKFCDAGGHIEIVTSLSPDKQNLNIRIKDDGPGLDESELETIFKPFTKSGNSIDKQGAGLGLSIAQRAIELHEGQITADSYDSHGLIIAINLPLQPFAA</sequence>
<dbReference type="Gene3D" id="1.10.287.130">
    <property type="match status" value="1"/>
</dbReference>
<proteinExistence type="predicted"/>
<dbReference type="GO" id="GO:0016301">
    <property type="term" value="F:kinase activity"/>
    <property type="evidence" value="ECO:0007669"/>
    <property type="project" value="UniProtKB-KW"/>
</dbReference>
<comment type="subcellular location">
    <subcellularLocation>
        <location evidence="2">Cell membrane</location>
        <topology evidence="2">Multi-pass membrane protein</topology>
    </subcellularLocation>
</comment>
<evidence type="ECO:0000259" key="14">
    <source>
        <dbReference type="PROSITE" id="PS50109"/>
    </source>
</evidence>
<dbReference type="SMART" id="SM00304">
    <property type="entry name" value="HAMP"/>
    <property type="match status" value="1"/>
</dbReference>
<keyword evidence="13" id="KW-0472">Membrane</keyword>
<protein>
    <recommendedName>
        <fullName evidence="3">histidine kinase</fullName>
        <ecNumber evidence="3">2.7.13.3</ecNumber>
    </recommendedName>
</protein>
<dbReference type="Pfam" id="PF02518">
    <property type="entry name" value="HATPase_c"/>
    <property type="match status" value="1"/>
</dbReference>
<keyword evidence="11" id="KW-1133">Transmembrane helix</keyword>
<dbReference type="PROSITE" id="PS50885">
    <property type="entry name" value="HAMP"/>
    <property type="match status" value="1"/>
</dbReference>
<evidence type="ECO:0000256" key="12">
    <source>
        <dbReference type="ARBA" id="ARBA00023012"/>
    </source>
</evidence>
<dbReference type="PANTHER" id="PTHR45528">
    <property type="entry name" value="SENSOR HISTIDINE KINASE CPXA"/>
    <property type="match status" value="1"/>
</dbReference>
<evidence type="ECO:0000256" key="7">
    <source>
        <dbReference type="ARBA" id="ARBA00022692"/>
    </source>
</evidence>
<dbReference type="EMBL" id="JBBYXI010000001">
    <property type="protein sequence ID" value="MEN3929594.1"/>
    <property type="molecule type" value="Genomic_DNA"/>
</dbReference>
<dbReference type="Gene3D" id="6.10.340.10">
    <property type="match status" value="1"/>
</dbReference>
<dbReference type="Pfam" id="PF00512">
    <property type="entry name" value="HisKA"/>
    <property type="match status" value="1"/>
</dbReference>
<dbReference type="PANTHER" id="PTHR45528:SF1">
    <property type="entry name" value="SENSOR HISTIDINE KINASE CPXA"/>
    <property type="match status" value="1"/>
</dbReference>
<dbReference type="CDD" id="cd06225">
    <property type="entry name" value="HAMP"/>
    <property type="match status" value="1"/>
</dbReference>
<dbReference type="Pfam" id="PF00672">
    <property type="entry name" value="HAMP"/>
    <property type="match status" value="1"/>
</dbReference>
<dbReference type="Proteomes" id="UP001418637">
    <property type="component" value="Unassembled WGS sequence"/>
</dbReference>
<keyword evidence="6" id="KW-0808">Transferase</keyword>
<evidence type="ECO:0000256" key="11">
    <source>
        <dbReference type="ARBA" id="ARBA00022989"/>
    </source>
</evidence>
<evidence type="ECO:0000259" key="15">
    <source>
        <dbReference type="PROSITE" id="PS50885"/>
    </source>
</evidence>
<dbReference type="PROSITE" id="PS50109">
    <property type="entry name" value="HIS_KIN"/>
    <property type="match status" value="1"/>
</dbReference>
<keyword evidence="4" id="KW-1003">Cell membrane</keyword>
<evidence type="ECO:0000256" key="3">
    <source>
        <dbReference type="ARBA" id="ARBA00012438"/>
    </source>
</evidence>
<dbReference type="Gene3D" id="3.30.565.10">
    <property type="entry name" value="Histidine kinase-like ATPase, C-terminal domain"/>
    <property type="match status" value="1"/>
</dbReference>
<dbReference type="InterPro" id="IPR005467">
    <property type="entry name" value="His_kinase_dom"/>
</dbReference>
<dbReference type="InterPro" id="IPR036097">
    <property type="entry name" value="HisK_dim/P_sf"/>
</dbReference>
<evidence type="ECO:0000313" key="17">
    <source>
        <dbReference type="Proteomes" id="UP001418637"/>
    </source>
</evidence>
<keyword evidence="10" id="KW-0067">ATP-binding</keyword>
<keyword evidence="12" id="KW-0902">Two-component regulatory system</keyword>
<dbReference type="InterPro" id="IPR004358">
    <property type="entry name" value="Sig_transdc_His_kin-like_C"/>
</dbReference>
<dbReference type="InterPro" id="IPR003594">
    <property type="entry name" value="HATPase_dom"/>
</dbReference>
<dbReference type="InterPro" id="IPR036890">
    <property type="entry name" value="HATPase_C_sf"/>
</dbReference>
<evidence type="ECO:0000313" key="16">
    <source>
        <dbReference type="EMBL" id="MEN3929594.1"/>
    </source>
</evidence>
<dbReference type="RefSeq" id="WP_346335592.1">
    <property type="nucleotide sequence ID" value="NZ_JBBYXI010000001.1"/>
</dbReference>
<keyword evidence="5" id="KW-0597">Phosphoprotein</keyword>
<dbReference type="InterPro" id="IPR003660">
    <property type="entry name" value="HAMP_dom"/>
</dbReference>
<organism evidence="16 17">
    <name type="scientific">Hohaiivirga grylli</name>
    <dbReference type="NCBI Taxonomy" id="3133970"/>
    <lineage>
        <taxon>Bacteria</taxon>
        <taxon>Pseudomonadati</taxon>
        <taxon>Pseudomonadota</taxon>
        <taxon>Alphaproteobacteria</taxon>
        <taxon>Hyphomicrobiales</taxon>
        <taxon>Methylobacteriaceae</taxon>
        <taxon>Hohaiivirga</taxon>
    </lineage>
</organism>
<evidence type="ECO:0000256" key="6">
    <source>
        <dbReference type="ARBA" id="ARBA00022679"/>
    </source>
</evidence>
<dbReference type="SUPFAM" id="SSF55874">
    <property type="entry name" value="ATPase domain of HSP90 chaperone/DNA topoisomerase II/histidine kinase"/>
    <property type="match status" value="1"/>
</dbReference>